<comment type="caution">
    <text evidence="2">The sequence shown here is derived from an EMBL/GenBank/DDBJ whole genome shotgun (WGS) entry which is preliminary data.</text>
</comment>
<gene>
    <name evidence="2" type="ORF">C2G38_2035951</name>
</gene>
<feature type="compositionally biased region" description="Basic and acidic residues" evidence="1">
    <location>
        <begin position="94"/>
        <end position="109"/>
    </location>
</feature>
<evidence type="ECO:0000256" key="1">
    <source>
        <dbReference type="SAM" id="MobiDB-lite"/>
    </source>
</evidence>
<proteinExistence type="predicted"/>
<evidence type="ECO:0000313" key="2">
    <source>
        <dbReference type="EMBL" id="RIB19581.1"/>
    </source>
</evidence>
<evidence type="ECO:0000313" key="3">
    <source>
        <dbReference type="Proteomes" id="UP000266673"/>
    </source>
</evidence>
<feature type="compositionally biased region" description="Basic and acidic residues" evidence="1">
    <location>
        <begin position="118"/>
        <end position="132"/>
    </location>
</feature>
<name>A0A397VCN6_9GLOM</name>
<feature type="region of interest" description="Disordered" evidence="1">
    <location>
        <begin position="79"/>
        <end position="172"/>
    </location>
</feature>
<sequence length="172" mass="19806">MSILCRYDPKGRHKNASDATKRKPIFSVAEELITLKKSMCIDCDVIEWSYPNQVTSKLDDKNKTTNDKKCRYDALEKLAEKFNKSPNKTSTQKDSTETEKETLQEQDRTKRLRTTMNEVKDKLNNPNEHNRTGEPSNDQSPQRFENLTGNPHSDEKAKSVQDAEMHDNTDSP</sequence>
<reference evidence="2 3" key="1">
    <citation type="submission" date="2018-06" db="EMBL/GenBank/DDBJ databases">
        <title>Comparative genomics reveals the genomic features of Rhizophagus irregularis, R. cerebriforme, R. diaphanum and Gigaspora rosea, and their symbiotic lifestyle signature.</title>
        <authorList>
            <person name="Morin E."/>
            <person name="San Clemente H."/>
            <person name="Chen E.C.H."/>
            <person name="De La Providencia I."/>
            <person name="Hainaut M."/>
            <person name="Kuo A."/>
            <person name="Kohler A."/>
            <person name="Murat C."/>
            <person name="Tang N."/>
            <person name="Roy S."/>
            <person name="Loubradou J."/>
            <person name="Henrissat B."/>
            <person name="Grigoriev I.V."/>
            <person name="Corradi N."/>
            <person name="Roux C."/>
            <person name="Martin F.M."/>
        </authorList>
    </citation>
    <scope>NUCLEOTIDE SEQUENCE [LARGE SCALE GENOMIC DNA]</scope>
    <source>
        <strain evidence="2 3">DAOM 194757</strain>
    </source>
</reference>
<dbReference type="EMBL" id="QKWP01000465">
    <property type="protein sequence ID" value="RIB19581.1"/>
    <property type="molecule type" value="Genomic_DNA"/>
</dbReference>
<organism evidence="2 3">
    <name type="scientific">Gigaspora rosea</name>
    <dbReference type="NCBI Taxonomy" id="44941"/>
    <lineage>
        <taxon>Eukaryota</taxon>
        <taxon>Fungi</taxon>
        <taxon>Fungi incertae sedis</taxon>
        <taxon>Mucoromycota</taxon>
        <taxon>Glomeromycotina</taxon>
        <taxon>Glomeromycetes</taxon>
        <taxon>Diversisporales</taxon>
        <taxon>Gigasporaceae</taxon>
        <taxon>Gigaspora</taxon>
    </lineage>
</organism>
<dbReference type="AlphaFoldDB" id="A0A397VCN6"/>
<feature type="compositionally biased region" description="Polar residues" evidence="1">
    <location>
        <begin position="133"/>
        <end position="151"/>
    </location>
</feature>
<feature type="compositionally biased region" description="Polar residues" evidence="1">
    <location>
        <begin position="84"/>
        <end position="93"/>
    </location>
</feature>
<protein>
    <submittedName>
        <fullName evidence="2">Uncharacterized protein</fullName>
    </submittedName>
</protein>
<accession>A0A397VCN6</accession>
<feature type="compositionally biased region" description="Basic and acidic residues" evidence="1">
    <location>
        <begin position="152"/>
        <end position="172"/>
    </location>
</feature>
<keyword evidence="3" id="KW-1185">Reference proteome</keyword>
<dbReference type="Proteomes" id="UP000266673">
    <property type="component" value="Unassembled WGS sequence"/>
</dbReference>